<evidence type="ECO:0000313" key="4">
    <source>
        <dbReference type="Proteomes" id="UP000316500"/>
    </source>
</evidence>
<sequence>MNKSTTALTLAALVAAGGIYLSSATLTSAFATSASQANISTASADAPANPPTFVALPRSTSHHPPQPAPVSVAVEDRRDIRCYYRADLTSEYQVPGSTESPRPPFVRTGIEEVGFDAKTNPTSADPNSGLLQVTDPINQCSRVWDGGMILEGINDELVPDGFVSPPPGELSERTSVPGSGKDQNGKPLYDDPNIRTFGNFIPFLTACVVDGRVAVIPGPADICSGLGVPSLAA</sequence>
<dbReference type="OrthoDB" id="4932096at2"/>
<accession>A0A558H4A1</accession>
<organism evidence="3 4">
    <name type="scientific">Paenarthrobacter nitroguajacolicus</name>
    <name type="common">Arthrobacter nitroguajacolicus</name>
    <dbReference type="NCBI Taxonomy" id="211146"/>
    <lineage>
        <taxon>Bacteria</taxon>
        <taxon>Bacillati</taxon>
        <taxon>Actinomycetota</taxon>
        <taxon>Actinomycetes</taxon>
        <taxon>Micrococcales</taxon>
        <taxon>Micrococcaceae</taxon>
        <taxon>Paenarthrobacter</taxon>
    </lineage>
</organism>
<name>A0A558H4A1_PAENT</name>
<reference evidence="3 4" key="1">
    <citation type="submission" date="2019-07" db="EMBL/GenBank/DDBJ databases">
        <title>Diversity of Bacteria from Kongsfjorden, Arctic.</title>
        <authorList>
            <person name="Yu Y."/>
        </authorList>
    </citation>
    <scope>NUCLEOTIDE SEQUENCE [LARGE SCALE GENOMIC DNA]</scope>
    <source>
        <strain evidence="3 4">SM1928</strain>
    </source>
</reference>
<feature type="signal peptide" evidence="2">
    <location>
        <begin position="1"/>
        <end position="37"/>
    </location>
</feature>
<dbReference type="Proteomes" id="UP000316500">
    <property type="component" value="Unassembled WGS sequence"/>
</dbReference>
<evidence type="ECO:0000256" key="1">
    <source>
        <dbReference type="SAM" id="MobiDB-lite"/>
    </source>
</evidence>
<evidence type="ECO:0000313" key="3">
    <source>
        <dbReference type="EMBL" id="TVU63957.1"/>
    </source>
</evidence>
<gene>
    <name evidence="3" type="ORF">FQP90_08160</name>
</gene>
<feature type="chain" id="PRO_5038524269" evidence="2">
    <location>
        <begin position="38"/>
        <end position="233"/>
    </location>
</feature>
<dbReference type="EMBL" id="VNFK01000005">
    <property type="protein sequence ID" value="TVU63957.1"/>
    <property type="molecule type" value="Genomic_DNA"/>
</dbReference>
<evidence type="ECO:0000256" key="2">
    <source>
        <dbReference type="SAM" id="SignalP"/>
    </source>
</evidence>
<keyword evidence="2" id="KW-0732">Signal</keyword>
<comment type="caution">
    <text evidence="3">The sequence shown here is derived from an EMBL/GenBank/DDBJ whole genome shotgun (WGS) entry which is preliminary data.</text>
</comment>
<protein>
    <submittedName>
        <fullName evidence="3">Uncharacterized protein</fullName>
    </submittedName>
</protein>
<feature type="region of interest" description="Disordered" evidence="1">
    <location>
        <begin position="160"/>
        <end position="189"/>
    </location>
</feature>
<proteinExistence type="predicted"/>
<dbReference type="RefSeq" id="WP_144649234.1">
    <property type="nucleotide sequence ID" value="NZ_VNFK01000005.1"/>
</dbReference>
<dbReference type="AlphaFoldDB" id="A0A558H4A1"/>